<evidence type="ECO:0000313" key="2">
    <source>
        <dbReference type="EMBL" id="PSO06178.1"/>
    </source>
</evidence>
<comment type="caution">
    <text evidence="2">The sequence shown here is derived from an EMBL/GenBank/DDBJ whole genome shotgun (WGS) entry which is preliminary data.</text>
</comment>
<feature type="compositionally biased region" description="Polar residues" evidence="1">
    <location>
        <begin position="64"/>
        <end position="76"/>
    </location>
</feature>
<accession>A0A2R6C5S4</accession>
<feature type="non-terminal residue" evidence="2">
    <location>
        <position position="1"/>
    </location>
</feature>
<proteinExistence type="predicted"/>
<protein>
    <submittedName>
        <fullName evidence="2">Uncharacterized protein</fullName>
    </submittedName>
</protein>
<dbReference type="Proteomes" id="UP000242015">
    <property type="component" value="Unassembled WGS sequence"/>
</dbReference>
<name>A0A2R6C5S4_9ARCH</name>
<evidence type="ECO:0000313" key="3">
    <source>
        <dbReference type="Proteomes" id="UP000242015"/>
    </source>
</evidence>
<dbReference type="EMBL" id="NEXF01000571">
    <property type="protein sequence ID" value="PSO06178.1"/>
    <property type="molecule type" value="Genomic_DNA"/>
</dbReference>
<sequence length="76" mass="8627">GWIAGFAVAAFIINLALTAFRGKEIPQEGFPAWIRRSLAMERYGMRQEGYPEESLPLVPHPKRQTQAETTAVKNRR</sequence>
<evidence type="ECO:0000256" key="1">
    <source>
        <dbReference type="SAM" id="MobiDB-lite"/>
    </source>
</evidence>
<organism evidence="2 3">
    <name type="scientific">Candidatus Marsarchaeota G2 archaeon BE_D</name>
    <dbReference type="NCBI Taxonomy" id="1978158"/>
    <lineage>
        <taxon>Archaea</taxon>
        <taxon>Candidatus Marsarchaeota</taxon>
        <taxon>Candidatus Marsarchaeota group 2</taxon>
    </lineage>
</organism>
<feature type="region of interest" description="Disordered" evidence="1">
    <location>
        <begin position="51"/>
        <end position="76"/>
    </location>
</feature>
<dbReference type="AlphaFoldDB" id="A0A2R6C5S4"/>
<gene>
    <name evidence="2" type="ORF">B9Q04_17395</name>
</gene>
<reference evidence="2 3" key="1">
    <citation type="submission" date="2017-04" db="EMBL/GenBank/DDBJ databases">
        <title>Novel microbial lineages endemic to geothermal iron-oxide mats fill important gaps in the evolutionary history of Archaea.</title>
        <authorList>
            <person name="Jay Z.J."/>
            <person name="Beam J.P."/>
            <person name="Dlakic M."/>
            <person name="Rusch D.B."/>
            <person name="Kozubal M.A."/>
            <person name="Inskeep W.P."/>
        </authorList>
    </citation>
    <scope>NUCLEOTIDE SEQUENCE [LARGE SCALE GENOMIC DNA]</scope>
    <source>
        <strain evidence="2">BE_D</strain>
    </source>
</reference>